<feature type="domain" description="HD" evidence="1">
    <location>
        <begin position="106"/>
        <end position="182"/>
    </location>
</feature>
<dbReference type="SUPFAM" id="SSF109604">
    <property type="entry name" value="HD-domain/PDEase-like"/>
    <property type="match status" value="1"/>
</dbReference>
<dbReference type="Gene3D" id="1.10.3210.10">
    <property type="entry name" value="Hypothetical protein af1432"/>
    <property type="match status" value="1"/>
</dbReference>
<dbReference type="InterPro" id="IPR006675">
    <property type="entry name" value="HDIG_dom"/>
</dbReference>
<evidence type="ECO:0000313" key="2">
    <source>
        <dbReference type="EMBL" id="NYI93232.1"/>
    </source>
</evidence>
<protein>
    <submittedName>
        <fullName evidence="2">Putative nucleotidyltransferase with HDIG domain</fullName>
    </submittedName>
</protein>
<keyword evidence="3" id="KW-1185">Reference proteome</keyword>
<evidence type="ECO:0000259" key="1">
    <source>
        <dbReference type="Pfam" id="PF01966"/>
    </source>
</evidence>
<dbReference type="NCBIfam" id="TIGR00277">
    <property type="entry name" value="HDIG"/>
    <property type="match status" value="1"/>
</dbReference>
<dbReference type="CDD" id="cd00077">
    <property type="entry name" value="HDc"/>
    <property type="match status" value="1"/>
</dbReference>
<dbReference type="GO" id="GO:0016740">
    <property type="term" value="F:transferase activity"/>
    <property type="evidence" value="ECO:0007669"/>
    <property type="project" value="UniProtKB-KW"/>
</dbReference>
<proteinExistence type="predicted"/>
<dbReference type="EMBL" id="JACCFK010000002">
    <property type="protein sequence ID" value="NYI93232.1"/>
    <property type="molecule type" value="Genomic_DNA"/>
</dbReference>
<dbReference type="Gene3D" id="1.10.8.1060">
    <property type="entry name" value="Corynebacterium glutamicum thioredoxin-dependent arsenate reductase, N-terminal domain"/>
    <property type="match status" value="1"/>
</dbReference>
<comment type="caution">
    <text evidence="2">The sequence shown here is derived from an EMBL/GenBank/DDBJ whole genome shotgun (WGS) entry which is preliminary data.</text>
</comment>
<name>A0A853BEY2_9PSEU</name>
<dbReference type="Proteomes" id="UP000549616">
    <property type="component" value="Unassembled WGS sequence"/>
</dbReference>
<organism evidence="2 3">
    <name type="scientific">Amycolatopsis endophytica</name>
    <dbReference type="NCBI Taxonomy" id="860233"/>
    <lineage>
        <taxon>Bacteria</taxon>
        <taxon>Bacillati</taxon>
        <taxon>Actinomycetota</taxon>
        <taxon>Actinomycetes</taxon>
        <taxon>Pseudonocardiales</taxon>
        <taxon>Pseudonocardiaceae</taxon>
        <taxon>Amycolatopsis</taxon>
    </lineage>
</organism>
<dbReference type="InterPro" id="IPR003607">
    <property type="entry name" value="HD/PDEase_dom"/>
</dbReference>
<dbReference type="InterPro" id="IPR006674">
    <property type="entry name" value="HD_domain"/>
</dbReference>
<sequence length="271" mass="30384">MDVGQQLRRLEARLSGEHEEHPPEVVHSFVDEALSRFTGARVSAFVPILVERRVRARMKPSPRPDRVDLPRGQAFALDSPYAEPMSLRTWAWFTAKRLLERELPRRWAHTRGVASTAARIAPLLPLADRQILIASAWLHDIGYAEDLIDTGFHQLDGARFLRREGIPVRVCALVAHHAGAAAVAELRGLAPQLAEFDDERSAVRDALWYSDMTTSPDGDPVVFADRMREIRSRRGPDDPVVRALDVNGDERAAAVRRTEELLWSGARLTAV</sequence>
<gene>
    <name evidence="2" type="ORF">HNR02_006607</name>
</gene>
<dbReference type="AlphaFoldDB" id="A0A853BEY2"/>
<dbReference type="NCBIfam" id="NF046112">
    <property type="entry name" value="MSMEG_6209_Nter"/>
    <property type="match status" value="1"/>
</dbReference>
<evidence type="ECO:0000313" key="3">
    <source>
        <dbReference type="Proteomes" id="UP000549616"/>
    </source>
</evidence>
<dbReference type="RefSeq" id="WP_312861255.1">
    <property type="nucleotide sequence ID" value="NZ_JACCFK010000002.1"/>
</dbReference>
<keyword evidence="2" id="KW-0808">Transferase</keyword>
<accession>A0A853BEY2</accession>
<reference evidence="2 3" key="1">
    <citation type="submission" date="2020-07" db="EMBL/GenBank/DDBJ databases">
        <title>Sequencing the genomes of 1000 actinobacteria strains.</title>
        <authorList>
            <person name="Klenk H.-P."/>
        </authorList>
    </citation>
    <scope>NUCLEOTIDE SEQUENCE [LARGE SCALE GENOMIC DNA]</scope>
    <source>
        <strain evidence="2 3">DSM 104006</strain>
    </source>
</reference>
<dbReference type="Pfam" id="PF01966">
    <property type="entry name" value="HD"/>
    <property type="match status" value="1"/>
</dbReference>